<evidence type="ECO:0000256" key="4">
    <source>
        <dbReference type="ARBA" id="ARBA00022989"/>
    </source>
</evidence>
<dbReference type="GO" id="GO:0016020">
    <property type="term" value="C:membrane"/>
    <property type="evidence" value="ECO:0007669"/>
    <property type="project" value="UniProtKB-SubCell"/>
</dbReference>
<dbReference type="GO" id="GO:0022857">
    <property type="term" value="F:transmembrane transporter activity"/>
    <property type="evidence" value="ECO:0007669"/>
    <property type="project" value="InterPro"/>
</dbReference>
<organism evidence="7 8">
    <name type="scientific">Symbiodinium pilosum</name>
    <name type="common">Dinoflagellate</name>
    <dbReference type="NCBI Taxonomy" id="2952"/>
    <lineage>
        <taxon>Eukaryota</taxon>
        <taxon>Sar</taxon>
        <taxon>Alveolata</taxon>
        <taxon>Dinophyceae</taxon>
        <taxon>Suessiales</taxon>
        <taxon>Symbiodiniaceae</taxon>
        <taxon>Symbiodinium</taxon>
    </lineage>
</organism>
<evidence type="ECO:0000256" key="6">
    <source>
        <dbReference type="SAM" id="Phobius"/>
    </source>
</evidence>
<keyword evidence="2" id="KW-0813">Transport</keyword>
<dbReference type="PANTHER" id="PTHR23504">
    <property type="entry name" value="MAJOR FACILITATOR SUPERFAMILY DOMAIN-CONTAINING PROTEIN 10"/>
    <property type="match status" value="1"/>
</dbReference>
<dbReference type="AlphaFoldDB" id="A0A812LTY2"/>
<name>A0A812LTY2_SYMPI</name>
<comment type="subcellular location">
    <subcellularLocation>
        <location evidence="1">Membrane</location>
        <topology evidence="1">Multi-pass membrane protein</topology>
    </subcellularLocation>
</comment>
<keyword evidence="3 6" id="KW-0812">Transmembrane</keyword>
<accession>A0A812LTY2</accession>
<dbReference type="OrthoDB" id="423452at2759"/>
<protein>
    <submittedName>
        <fullName evidence="7">MfsB protein</fullName>
    </submittedName>
</protein>
<dbReference type="Gene3D" id="1.20.1250.20">
    <property type="entry name" value="MFS general substrate transporter like domains"/>
    <property type="match status" value="1"/>
</dbReference>
<dbReference type="InterPro" id="IPR001958">
    <property type="entry name" value="Tet-R_TetA/multi-R_MdtG-like"/>
</dbReference>
<dbReference type="PRINTS" id="PR01035">
    <property type="entry name" value="TCRTETA"/>
</dbReference>
<evidence type="ECO:0000256" key="3">
    <source>
        <dbReference type="ARBA" id="ARBA00022692"/>
    </source>
</evidence>
<dbReference type="InterPro" id="IPR011701">
    <property type="entry name" value="MFS"/>
</dbReference>
<comment type="caution">
    <text evidence="7">The sequence shown here is derived from an EMBL/GenBank/DDBJ whole genome shotgun (WGS) entry which is preliminary data.</text>
</comment>
<dbReference type="SUPFAM" id="SSF103473">
    <property type="entry name" value="MFS general substrate transporter"/>
    <property type="match status" value="1"/>
</dbReference>
<proteinExistence type="predicted"/>
<feature type="transmembrane region" description="Helical" evidence="6">
    <location>
        <begin position="84"/>
        <end position="106"/>
    </location>
</feature>
<evidence type="ECO:0000313" key="8">
    <source>
        <dbReference type="Proteomes" id="UP000649617"/>
    </source>
</evidence>
<dbReference type="EMBL" id="CAJNIZ010006682">
    <property type="protein sequence ID" value="CAE7251976.1"/>
    <property type="molecule type" value="Genomic_DNA"/>
</dbReference>
<sequence>MADSYPAALGARLMDGFFCGNVCVARTYLGELVDSENEARAFGTLGVVFSLGLFVGPVLGGALAKPAEWAPGLFESTIFERHPFLLSNLIFACLVACVFLLGVVALKETRRPREQDRSFLAAEGSGEGERQQQSVLQSRRLWQLLAASSLLYGYVAARLNTFVLVSSLPQSLHGLEVSSHQFAYIQTFAALMLF</sequence>
<keyword evidence="5 6" id="KW-0472">Membrane</keyword>
<dbReference type="Proteomes" id="UP000649617">
    <property type="component" value="Unassembled WGS sequence"/>
</dbReference>
<reference evidence="7" key="1">
    <citation type="submission" date="2021-02" db="EMBL/GenBank/DDBJ databases">
        <authorList>
            <person name="Dougan E. K."/>
            <person name="Rhodes N."/>
            <person name="Thang M."/>
            <person name="Chan C."/>
        </authorList>
    </citation>
    <scope>NUCLEOTIDE SEQUENCE</scope>
</reference>
<evidence type="ECO:0000256" key="5">
    <source>
        <dbReference type="ARBA" id="ARBA00023136"/>
    </source>
</evidence>
<evidence type="ECO:0000256" key="1">
    <source>
        <dbReference type="ARBA" id="ARBA00004141"/>
    </source>
</evidence>
<keyword evidence="8" id="KW-1185">Reference proteome</keyword>
<dbReference type="Pfam" id="PF07690">
    <property type="entry name" value="MFS_1"/>
    <property type="match status" value="1"/>
</dbReference>
<dbReference type="InterPro" id="IPR036259">
    <property type="entry name" value="MFS_trans_sf"/>
</dbReference>
<feature type="non-terminal residue" evidence="7">
    <location>
        <position position="1"/>
    </location>
</feature>
<feature type="transmembrane region" description="Helical" evidence="6">
    <location>
        <begin position="42"/>
        <end position="64"/>
    </location>
</feature>
<gene>
    <name evidence="7" type="primary">mfsB</name>
    <name evidence="7" type="ORF">SPIL2461_LOCUS4908</name>
</gene>
<evidence type="ECO:0000313" key="7">
    <source>
        <dbReference type="EMBL" id="CAE7251976.1"/>
    </source>
</evidence>
<keyword evidence="4 6" id="KW-1133">Transmembrane helix</keyword>
<evidence type="ECO:0000256" key="2">
    <source>
        <dbReference type="ARBA" id="ARBA00022448"/>
    </source>
</evidence>
<dbReference type="PANTHER" id="PTHR23504:SF15">
    <property type="entry name" value="MAJOR FACILITATOR SUPERFAMILY (MFS) PROFILE DOMAIN-CONTAINING PROTEIN"/>
    <property type="match status" value="1"/>
</dbReference>